<reference evidence="2 3" key="1">
    <citation type="submission" date="2019-05" db="EMBL/GenBank/DDBJ databases">
        <title>Another draft genome of Portunus trituberculatus and its Hox gene families provides insights of decapod evolution.</title>
        <authorList>
            <person name="Jeong J.-H."/>
            <person name="Song I."/>
            <person name="Kim S."/>
            <person name="Choi T."/>
            <person name="Kim D."/>
            <person name="Ryu S."/>
            <person name="Kim W."/>
        </authorList>
    </citation>
    <scope>NUCLEOTIDE SEQUENCE [LARGE SCALE GENOMIC DNA]</scope>
    <source>
        <tissue evidence="2">Muscle</tissue>
    </source>
</reference>
<dbReference type="AlphaFoldDB" id="A0A5B7IAW6"/>
<accession>A0A5B7IAW6</accession>
<proteinExistence type="predicted"/>
<organism evidence="2 3">
    <name type="scientific">Portunus trituberculatus</name>
    <name type="common">Swimming crab</name>
    <name type="synonym">Neptunus trituberculatus</name>
    <dbReference type="NCBI Taxonomy" id="210409"/>
    <lineage>
        <taxon>Eukaryota</taxon>
        <taxon>Metazoa</taxon>
        <taxon>Ecdysozoa</taxon>
        <taxon>Arthropoda</taxon>
        <taxon>Crustacea</taxon>
        <taxon>Multicrustacea</taxon>
        <taxon>Malacostraca</taxon>
        <taxon>Eumalacostraca</taxon>
        <taxon>Eucarida</taxon>
        <taxon>Decapoda</taxon>
        <taxon>Pleocyemata</taxon>
        <taxon>Brachyura</taxon>
        <taxon>Eubrachyura</taxon>
        <taxon>Portunoidea</taxon>
        <taxon>Portunidae</taxon>
        <taxon>Portuninae</taxon>
        <taxon>Portunus</taxon>
    </lineage>
</organism>
<dbReference type="Proteomes" id="UP000324222">
    <property type="component" value="Unassembled WGS sequence"/>
</dbReference>
<keyword evidence="3" id="KW-1185">Reference proteome</keyword>
<gene>
    <name evidence="2" type="ORF">E2C01_072501</name>
</gene>
<dbReference type="EMBL" id="VSRR010047390">
    <property type="protein sequence ID" value="MPC78028.1"/>
    <property type="molecule type" value="Genomic_DNA"/>
</dbReference>
<protein>
    <submittedName>
        <fullName evidence="2">Uncharacterized protein</fullName>
    </submittedName>
</protein>
<name>A0A5B7IAW6_PORTR</name>
<evidence type="ECO:0000256" key="1">
    <source>
        <dbReference type="SAM" id="MobiDB-lite"/>
    </source>
</evidence>
<feature type="region of interest" description="Disordered" evidence="1">
    <location>
        <begin position="133"/>
        <end position="162"/>
    </location>
</feature>
<feature type="compositionally biased region" description="Basic residues" evidence="1">
    <location>
        <begin position="135"/>
        <end position="146"/>
    </location>
</feature>
<sequence>MVTDVSDYTKKFPVGLSRDSFSFPSLGIPGSFTTRPPQHYTSHNYQPFFTTTSTFENFSISDSSLLTQYIDLHNILHQSHKQSNIQKITFHSPTSLLSTKALPQTLRHFSRHSSKPSPNPLCRHSAWHLSVPASPRRRLRKGRAPPHLHTEVIHQATSSSVH</sequence>
<evidence type="ECO:0000313" key="3">
    <source>
        <dbReference type="Proteomes" id="UP000324222"/>
    </source>
</evidence>
<evidence type="ECO:0000313" key="2">
    <source>
        <dbReference type="EMBL" id="MPC78028.1"/>
    </source>
</evidence>
<comment type="caution">
    <text evidence="2">The sequence shown here is derived from an EMBL/GenBank/DDBJ whole genome shotgun (WGS) entry which is preliminary data.</text>
</comment>